<accession>A0A8H6Z1Y6</accession>
<evidence type="ECO:0000313" key="1">
    <source>
        <dbReference type="EMBL" id="KAF7371130.1"/>
    </source>
</evidence>
<proteinExistence type="predicted"/>
<dbReference type="AlphaFoldDB" id="A0A8H6Z1Y6"/>
<dbReference type="OrthoDB" id="3221235at2759"/>
<keyword evidence="2" id="KW-1185">Reference proteome</keyword>
<dbReference type="Proteomes" id="UP000623467">
    <property type="component" value="Unassembled WGS sequence"/>
</dbReference>
<organism evidence="1 2">
    <name type="scientific">Mycena sanguinolenta</name>
    <dbReference type="NCBI Taxonomy" id="230812"/>
    <lineage>
        <taxon>Eukaryota</taxon>
        <taxon>Fungi</taxon>
        <taxon>Dikarya</taxon>
        <taxon>Basidiomycota</taxon>
        <taxon>Agaricomycotina</taxon>
        <taxon>Agaricomycetes</taxon>
        <taxon>Agaricomycetidae</taxon>
        <taxon>Agaricales</taxon>
        <taxon>Marasmiineae</taxon>
        <taxon>Mycenaceae</taxon>
        <taxon>Mycena</taxon>
    </lineage>
</organism>
<gene>
    <name evidence="1" type="ORF">MSAN_00748200</name>
</gene>
<reference evidence="1" key="1">
    <citation type="submission" date="2020-05" db="EMBL/GenBank/DDBJ databases">
        <title>Mycena genomes resolve the evolution of fungal bioluminescence.</title>
        <authorList>
            <person name="Tsai I.J."/>
        </authorList>
    </citation>
    <scope>NUCLEOTIDE SEQUENCE</scope>
    <source>
        <strain evidence="1">160909Yilan</strain>
    </source>
</reference>
<sequence length="183" mass="20432">MPQLRRFGLGAATCELKPHDSFSLVTLGQKSPLIEDLTIYLAYLTSRSLPETLQSFPSLTKLLVFDGYIWENDGFQSCSFSQLLSTLLDPATCPMLQELVVRGWNSPDSKSGLNAFIKKRMESPHPLQRLEISGSSRAPEVMDLVSETEIQFYGSKGLVISFLYDNSWMASSSPWMGLPIDTE</sequence>
<protein>
    <submittedName>
        <fullName evidence="1">Uncharacterized protein</fullName>
    </submittedName>
</protein>
<dbReference type="EMBL" id="JACAZH010000004">
    <property type="protein sequence ID" value="KAF7371130.1"/>
    <property type="molecule type" value="Genomic_DNA"/>
</dbReference>
<comment type="caution">
    <text evidence="1">The sequence shown here is derived from an EMBL/GenBank/DDBJ whole genome shotgun (WGS) entry which is preliminary data.</text>
</comment>
<evidence type="ECO:0000313" key="2">
    <source>
        <dbReference type="Proteomes" id="UP000623467"/>
    </source>
</evidence>
<name>A0A8H6Z1Y6_9AGAR</name>